<dbReference type="PANTHER" id="PTHR48081:SF8">
    <property type="entry name" value="ALPHA_BETA HYDROLASE FOLD-3 DOMAIN-CONTAINING PROTEIN-RELATED"/>
    <property type="match status" value="1"/>
</dbReference>
<evidence type="ECO:0000256" key="2">
    <source>
        <dbReference type="SAM" id="Phobius"/>
    </source>
</evidence>
<dbReference type="OrthoDB" id="9815425at2"/>
<keyword evidence="5" id="KW-1185">Reference proteome</keyword>
<accession>A0A1W1VVM4</accession>
<dbReference type="RefSeq" id="WP_084051072.1">
    <property type="nucleotide sequence ID" value="NZ_FWWU01000010.1"/>
</dbReference>
<evidence type="ECO:0000313" key="5">
    <source>
        <dbReference type="Proteomes" id="UP000192582"/>
    </source>
</evidence>
<evidence type="ECO:0000313" key="4">
    <source>
        <dbReference type="EMBL" id="SMB96914.1"/>
    </source>
</evidence>
<dbReference type="Pfam" id="PF07859">
    <property type="entry name" value="Abhydrolase_3"/>
    <property type="match status" value="1"/>
</dbReference>
<keyword evidence="2" id="KW-0472">Membrane</keyword>
<dbReference type="InterPro" id="IPR013094">
    <property type="entry name" value="AB_hydrolase_3"/>
</dbReference>
<proteinExistence type="predicted"/>
<dbReference type="Proteomes" id="UP000192582">
    <property type="component" value="Unassembled WGS sequence"/>
</dbReference>
<feature type="domain" description="Alpha/beta hydrolase fold-3" evidence="3">
    <location>
        <begin position="281"/>
        <end position="486"/>
    </location>
</feature>
<dbReference type="PANTHER" id="PTHR48081">
    <property type="entry name" value="AB HYDROLASE SUPERFAMILY PROTEIN C4A8.06C"/>
    <property type="match status" value="1"/>
</dbReference>
<dbReference type="STRING" id="695939.SAMN00790413_06206"/>
<dbReference type="EMBL" id="FWWU01000010">
    <property type="protein sequence ID" value="SMB96914.1"/>
    <property type="molecule type" value="Genomic_DNA"/>
</dbReference>
<evidence type="ECO:0000259" key="3">
    <source>
        <dbReference type="Pfam" id="PF07859"/>
    </source>
</evidence>
<reference evidence="4 5" key="1">
    <citation type="submission" date="2017-04" db="EMBL/GenBank/DDBJ databases">
        <authorList>
            <person name="Afonso C.L."/>
            <person name="Miller P.J."/>
            <person name="Scott M.A."/>
            <person name="Spackman E."/>
            <person name="Goraichik I."/>
            <person name="Dimitrov K.M."/>
            <person name="Suarez D.L."/>
            <person name="Swayne D.E."/>
        </authorList>
    </citation>
    <scope>NUCLEOTIDE SEQUENCE [LARGE SCALE GENOMIC DNA]</scope>
    <source>
        <strain evidence="4 5">KR-140</strain>
    </source>
</reference>
<dbReference type="InterPro" id="IPR050300">
    <property type="entry name" value="GDXG_lipolytic_enzyme"/>
</dbReference>
<dbReference type="SUPFAM" id="SSF103473">
    <property type="entry name" value="MFS general substrate transporter"/>
    <property type="match status" value="1"/>
</dbReference>
<dbReference type="GO" id="GO:0016787">
    <property type="term" value="F:hydrolase activity"/>
    <property type="evidence" value="ECO:0007669"/>
    <property type="project" value="UniProtKB-KW"/>
</dbReference>
<keyword evidence="2" id="KW-0812">Transmembrane</keyword>
<feature type="transmembrane region" description="Helical" evidence="2">
    <location>
        <begin position="69"/>
        <end position="88"/>
    </location>
</feature>
<organism evidence="4 5">
    <name type="scientific">Deinococcus hopiensis KR-140</name>
    <dbReference type="NCBI Taxonomy" id="695939"/>
    <lineage>
        <taxon>Bacteria</taxon>
        <taxon>Thermotogati</taxon>
        <taxon>Deinococcota</taxon>
        <taxon>Deinococci</taxon>
        <taxon>Deinococcales</taxon>
        <taxon>Deinococcaceae</taxon>
        <taxon>Deinococcus</taxon>
    </lineage>
</organism>
<keyword evidence="2" id="KW-1133">Transmembrane helix</keyword>
<evidence type="ECO:0000256" key="1">
    <source>
        <dbReference type="ARBA" id="ARBA00022801"/>
    </source>
</evidence>
<protein>
    <submittedName>
        <fullName evidence="4">Acetyl esterase/lipase</fullName>
    </submittedName>
</protein>
<keyword evidence="1" id="KW-0378">Hydrolase</keyword>
<feature type="transmembrane region" description="Helical" evidence="2">
    <location>
        <begin position="108"/>
        <end position="129"/>
    </location>
</feature>
<dbReference type="InterPro" id="IPR029058">
    <property type="entry name" value="AB_hydrolase_fold"/>
</dbReference>
<dbReference type="AlphaFoldDB" id="A0A1W1VVM4"/>
<sequence length="519" mass="55665">MQFLLAVRYTPLFLHVVHHRSTFTARLSPVPPCIGLIAATAIAGAVPTGGGMALLSLCGPHTSVPALPARLPLIGAGLGFLVQVSLLAGQNAVQRRLLGVATGALNSFGRTGGALGASLFGTILTVQLNSSPAAPAAFHTLFLWTVPFTGPALFLALALPEEPLSEKVRDVASGKAQAAEYQVHSRTNGREKGVPRMSQIKRIDADLEMLISHFSEEATLILTGESLITLRQSIQQEAAEQPGPPRDVHVTDRWIPGWKADPPVRVRLYQPASPLRTTPALLWIHGGGFIAGCPEQDEAQMIDLVQVTGCTVISVDYRLAPEQPFPAALHDCFAAYKWVASEGRTLGVDPTRIAIGGASAGGGLTAGLALLIQEQHEVRPALQVLLYPMLDDRNVQSASEAGSDHLLWTRQNNAYAWQAYLGSAYCEPPKFAAAARALAVEELTPAFIAVGELDLFLHEDIEYARRLLSAGVPTELHVYPGAFHSFDSVMPKARVSQRLRNDLLFALTQAWEQSSAECS</sequence>
<dbReference type="SUPFAM" id="SSF53474">
    <property type="entry name" value="alpha/beta-Hydrolases"/>
    <property type="match status" value="1"/>
</dbReference>
<name>A0A1W1VVM4_9DEIO</name>
<dbReference type="Gene3D" id="3.40.50.1820">
    <property type="entry name" value="alpha/beta hydrolase"/>
    <property type="match status" value="1"/>
</dbReference>
<gene>
    <name evidence="4" type="ORF">SAMN00790413_06206</name>
</gene>
<dbReference type="InterPro" id="IPR036259">
    <property type="entry name" value="MFS_trans_sf"/>
</dbReference>
<feature type="transmembrane region" description="Helical" evidence="2">
    <location>
        <begin position="141"/>
        <end position="159"/>
    </location>
</feature>
<feature type="transmembrane region" description="Helical" evidence="2">
    <location>
        <begin position="34"/>
        <end position="57"/>
    </location>
</feature>